<reference evidence="3" key="1">
    <citation type="submission" date="2022-08" db="UniProtKB">
        <authorList>
            <consortium name="EnsemblMetazoa"/>
        </authorList>
    </citation>
    <scope>IDENTIFICATION</scope>
    <source>
        <strain evidence="3">05x7-T-G4-1.051#20</strain>
    </source>
</reference>
<organism evidence="3 4">
    <name type="scientific">Magallana gigas</name>
    <name type="common">Pacific oyster</name>
    <name type="synonym">Crassostrea gigas</name>
    <dbReference type="NCBI Taxonomy" id="29159"/>
    <lineage>
        <taxon>Eukaryota</taxon>
        <taxon>Metazoa</taxon>
        <taxon>Spiralia</taxon>
        <taxon>Lophotrochozoa</taxon>
        <taxon>Mollusca</taxon>
        <taxon>Bivalvia</taxon>
        <taxon>Autobranchia</taxon>
        <taxon>Pteriomorphia</taxon>
        <taxon>Ostreida</taxon>
        <taxon>Ostreoidea</taxon>
        <taxon>Ostreidae</taxon>
        <taxon>Magallana</taxon>
    </lineage>
</organism>
<evidence type="ECO:0000259" key="2">
    <source>
        <dbReference type="PROSITE" id="PS51416"/>
    </source>
</evidence>
<evidence type="ECO:0000313" key="4">
    <source>
        <dbReference type="Proteomes" id="UP000005408"/>
    </source>
</evidence>
<dbReference type="SUPFAM" id="SSF159034">
    <property type="entry name" value="Mib/herc2 domain-like"/>
    <property type="match status" value="2"/>
</dbReference>
<sequence length="131" mass="15060">MEDVLEEIEDDEDLYNERDPNMPPLGSRVRRGRDWQWGNQDRFGPGGWLKVEWDMDSTTIYHYRYGSNHTENDKYDVKVCNEPRLLENQLIETGCLVTRGPDWNCHDQDGGVGTVGSVLSVKDNGVLVCIK</sequence>
<dbReference type="GO" id="GO:0004842">
    <property type="term" value="F:ubiquitin-protein transferase activity"/>
    <property type="evidence" value="ECO:0007669"/>
    <property type="project" value="InterPro"/>
</dbReference>
<keyword evidence="4" id="KW-1185">Reference proteome</keyword>
<dbReference type="GO" id="GO:0016567">
    <property type="term" value="P:protein ubiquitination"/>
    <property type="evidence" value="ECO:0007669"/>
    <property type="project" value="InterPro"/>
</dbReference>
<dbReference type="Proteomes" id="UP000005408">
    <property type="component" value="Unassembled WGS sequence"/>
</dbReference>
<dbReference type="GO" id="GO:0046872">
    <property type="term" value="F:metal ion binding"/>
    <property type="evidence" value="ECO:0007669"/>
    <property type="project" value="InterPro"/>
</dbReference>
<dbReference type="InterPro" id="IPR037252">
    <property type="entry name" value="Mib_Herc2_sf"/>
</dbReference>
<dbReference type="InterPro" id="IPR010606">
    <property type="entry name" value="Mib_Herc2"/>
</dbReference>
<evidence type="ECO:0000313" key="3">
    <source>
        <dbReference type="EnsemblMetazoa" id="G12533.1:cds"/>
    </source>
</evidence>
<feature type="region of interest" description="Disordered" evidence="1">
    <location>
        <begin position="1"/>
        <end position="27"/>
    </location>
</feature>
<dbReference type="PROSITE" id="PS51416">
    <property type="entry name" value="MIB_HERC2"/>
    <property type="match status" value="1"/>
</dbReference>
<dbReference type="Gene3D" id="2.30.30.40">
    <property type="entry name" value="SH3 Domains"/>
    <property type="match status" value="2"/>
</dbReference>
<feature type="compositionally biased region" description="Acidic residues" evidence="1">
    <location>
        <begin position="1"/>
        <end position="14"/>
    </location>
</feature>
<name>A0A8W8I4E4_MAGGI</name>
<evidence type="ECO:0000256" key="1">
    <source>
        <dbReference type="SAM" id="MobiDB-lite"/>
    </source>
</evidence>
<proteinExistence type="predicted"/>
<dbReference type="AlphaFoldDB" id="A0A8W8I4E4"/>
<accession>A0A8W8I4E4</accession>
<dbReference type="EnsemblMetazoa" id="G12533.1">
    <property type="protein sequence ID" value="G12533.1:cds"/>
    <property type="gene ID" value="G12533"/>
</dbReference>
<protein>
    <recommendedName>
        <fullName evidence="2">MIB/HERC2 domain-containing protein</fullName>
    </recommendedName>
</protein>
<feature type="domain" description="MIB/HERC2" evidence="2">
    <location>
        <begin position="83"/>
        <end position="131"/>
    </location>
</feature>